<proteinExistence type="predicted"/>
<dbReference type="GO" id="GO:0097367">
    <property type="term" value="F:carbohydrate derivative binding"/>
    <property type="evidence" value="ECO:0007669"/>
    <property type="project" value="InterPro"/>
</dbReference>
<sequence>MTTPISHSMPQDAGADHTVAEIAQQPAVWREVAGIVAGGRDSLDAFLAPLFAEKDLRIVLTGAGTSAFAGEVARAAVARATGRRVDAVSTTDIVADPHASFPDDVPTLLVSFARSGDSPESVAATRLAEQVLTHVNHLVITCNAAGHLALEHGPRAESHVLFMPPVSNDRGFAMTSSFTGMLLACLLAFGALGTEDIEAPAAAAEHITAGGLDRAIDALLARRPERLVYLGSSSALKGLAHESALKLLELTGGALVASSESSLGFRHGPKSVLNDRTAVVVYVSNDPYTRRYDLDIIAELRANLPSGSVVAVTASPDGVPGDDTWVLPGLVGADDAALALPAVVTAQLVALRSSLALGIRPDNPFPSGEVNRVVRGVTVHDLPQRQDDVA</sequence>
<feature type="domain" description="SIS" evidence="2">
    <location>
        <begin position="216"/>
        <end position="364"/>
    </location>
</feature>
<dbReference type="GO" id="GO:1901135">
    <property type="term" value="P:carbohydrate derivative metabolic process"/>
    <property type="evidence" value="ECO:0007669"/>
    <property type="project" value="InterPro"/>
</dbReference>
<name>A0A917P241_9ACTN</name>
<dbReference type="InterPro" id="IPR050303">
    <property type="entry name" value="GatZ_KbaZ_carbometab"/>
</dbReference>
<keyword evidence="3" id="KW-0413">Isomerase</keyword>
<accession>A0A917P241</accession>
<evidence type="ECO:0000313" key="3">
    <source>
        <dbReference type="EMBL" id="GGJ53502.1"/>
    </source>
</evidence>
<comment type="caution">
    <text evidence="3">The sequence shown here is derived from an EMBL/GenBank/DDBJ whole genome shotgun (WGS) entry which is preliminary data.</text>
</comment>
<reference evidence="3" key="1">
    <citation type="journal article" date="2014" name="Int. J. Syst. Evol. Microbiol.">
        <title>Complete genome sequence of Corynebacterium casei LMG S-19264T (=DSM 44701T), isolated from a smear-ripened cheese.</title>
        <authorList>
            <consortium name="US DOE Joint Genome Institute (JGI-PGF)"/>
            <person name="Walter F."/>
            <person name="Albersmeier A."/>
            <person name="Kalinowski J."/>
            <person name="Ruckert C."/>
        </authorList>
    </citation>
    <scope>NUCLEOTIDE SEQUENCE</scope>
    <source>
        <strain evidence="3">JCM 3086</strain>
    </source>
</reference>
<reference evidence="3" key="2">
    <citation type="submission" date="2020-09" db="EMBL/GenBank/DDBJ databases">
        <authorList>
            <person name="Sun Q."/>
            <person name="Ohkuma M."/>
        </authorList>
    </citation>
    <scope>NUCLEOTIDE SEQUENCE</scope>
    <source>
        <strain evidence="3">JCM 3086</strain>
    </source>
</reference>
<dbReference type="PANTHER" id="PTHR32502">
    <property type="entry name" value="N-ACETYLGALACTOSAMINE PERMEASE II COMPONENT-RELATED"/>
    <property type="match status" value="1"/>
</dbReference>
<keyword evidence="4" id="KW-1185">Reference proteome</keyword>
<evidence type="ECO:0000256" key="1">
    <source>
        <dbReference type="ARBA" id="ARBA00022737"/>
    </source>
</evidence>
<dbReference type="GO" id="GO:0009401">
    <property type="term" value="P:phosphoenolpyruvate-dependent sugar phosphotransferase system"/>
    <property type="evidence" value="ECO:0007669"/>
    <property type="project" value="TreeGrafter"/>
</dbReference>
<dbReference type="RefSeq" id="WP_189315844.1">
    <property type="nucleotide sequence ID" value="NZ_BMQA01000044.1"/>
</dbReference>
<dbReference type="Gene3D" id="3.40.50.10490">
    <property type="entry name" value="Glucose-6-phosphate isomerase like protein, domain 1"/>
    <property type="match status" value="2"/>
</dbReference>
<evidence type="ECO:0000259" key="2">
    <source>
        <dbReference type="PROSITE" id="PS51464"/>
    </source>
</evidence>
<dbReference type="GO" id="GO:0005886">
    <property type="term" value="C:plasma membrane"/>
    <property type="evidence" value="ECO:0007669"/>
    <property type="project" value="TreeGrafter"/>
</dbReference>
<protein>
    <submittedName>
        <fullName evidence="3">Tagatose-6-phosphate ketose/aldose isomerase</fullName>
    </submittedName>
</protein>
<dbReference type="PANTHER" id="PTHR32502:SF3">
    <property type="entry name" value="D-GALACTOSAMINE-6-PHOSPHATE DEAMINASE AGAS-RELATED"/>
    <property type="match status" value="1"/>
</dbReference>
<organism evidence="3 4">
    <name type="scientific">Streptomyces brasiliensis</name>
    <dbReference type="NCBI Taxonomy" id="1954"/>
    <lineage>
        <taxon>Bacteria</taxon>
        <taxon>Bacillati</taxon>
        <taxon>Actinomycetota</taxon>
        <taxon>Actinomycetes</taxon>
        <taxon>Kitasatosporales</taxon>
        <taxon>Streptomycetaceae</taxon>
        <taxon>Streptomyces</taxon>
    </lineage>
</organism>
<dbReference type="PROSITE" id="PS51464">
    <property type="entry name" value="SIS"/>
    <property type="match status" value="2"/>
</dbReference>
<evidence type="ECO:0000313" key="4">
    <source>
        <dbReference type="Proteomes" id="UP000657574"/>
    </source>
</evidence>
<feature type="domain" description="SIS" evidence="2">
    <location>
        <begin position="47"/>
        <end position="198"/>
    </location>
</feature>
<dbReference type="EMBL" id="BMQA01000044">
    <property type="protein sequence ID" value="GGJ53502.1"/>
    <property type="molecule type" value="Genomic_DNA"/>
</dbReference>
<dbReference type="InterPro" id="IPR035466">
    <property type="entry name" value="GlmS/AgaS_SIS"/>
</dbReference>
<keyword evidence="1" id="KW-0677">Repeat</keyword>
<dbReference type="GO" id="GO:0016853">
    <property type="term" value="F:isomerase activity"/>
    <property type="evidence" value="ECO:0007669"/>
    <property type="project" value="UniProtKB-KW"/>
</dbReference>
<dbReference type="AlphaFoldDB" id="A0A917P241"/>
<dbReference type="CDD" id="cd05008">
    <property type="entry name" value="SIS_GlmS_GlmD_1"/>
    <property type="match status" value="1"/>
</dbReference>
<dbReference type="InterPro" id="IPR001347">
    <property type="entry name" value="SIS_dom"/>
</dbReference>
<dbReference type="SUPFAM" id="SSF53697">
    <property type="entry name" value="SIS domain"/>
    <property type="match status" value="1"/>
</dbReference>
<dbReference type="Pfam" id="PF01380">
    <property type="entry name" value="SIS"/>
    <property type="match status" value="1"/>
</dbReference>
<dbReference type="InterPro" id="IPR046348">
    <property type="entry name" value="SIS_dom_sf"/>
</dbReference>
<dbReference type="Proteomes" id="UP000657574">
    <property type="component" value="Unassembled WGS sequence"/>
</dbReference>
<gene>
    <name evidence="3" type="primary">agaS</name>
    <name evidence="3" type="ORF">GCM10010121_075330</name>
</gene>